<reference evidence="16 17" key="2">
    <citation type="submission" date="2020-11" db="EMBL/GenBank/DDBJ databases">
        <title>Sulfur oxidizing isolate from Hospital Hole Sinkhole.</title>
        <authorList>
            <person name="Scott K.M."/>
        </authorList>
    </citation>
    <scope>NUCLEOTIDE SEQUENCE [LARGE SCALE GENOMIC DNA]</scope>
    <source>
        <strain evidence="16 17">HH1</strain>
    </source>
</reference>
<evidence type="ECO:0000256" key="5">
    <source>
        <dbReference type="ARBA" id="ARBA00022553"/>
    </source>
</evidence>
<evidence type="ECO:0000256" key="10">
    <source>
        <dbReference type="ARBA" id="ARBA00022840"/>
    </source>
</evidence>
<dbReference type="PANTHER" id="PTHR45528">
    <property type="entry name" value="SENSOR HISTIDINE KINASE CPXA"/>
    <property type="match status" value="1"/>
</dbReference>
<evidence type="ECO:0000256" key="12">
    <source>
        <dbReference type="ARBA" id="ARBA00023012"/>
    </source>
</evidence>
<evidence type="ECO:0000256" key="8">
    <source>
        <dbReference type="ARBA" id="ARBA00022741"/>
    </source>
</evidence>
<dbReference type="GO" id="GO:0016301">
    <property type="term" value="F:kinase activity"/>
    <property type="evidence" value="ECO:0007669"/>
    <property type="project" value="UniProtKB-KW"/>
</dbReference>
<dbReference type="EC" id="2.7.13.3" evidence="3"/>
<comment type="subcellular location">
    <subcellularLocation>
        <location evidence="2">Cell membrane</location>
        <topology evidence="2">Multi-pass membrane protein</topology>
    </subcellularLocation>
</comment>
<evidence type="ECO:0000256" key="9">
    <source>
        <dbReference type="ARBA" id="ARBA00022777"/>
    </source>
</evidence>
<evidence type="ECO:0000256" key="14">
    <source>
        <dbReference type="SAM" id="Phobius"/>
    </source>
</evidence>
<keyword evidence="8" id="KW-0547">Nucleotide-binding</keyword>
<keyword evidence="5" id="KW-0597">Phosphoprotein</keyword>
<dbReference type="PANTHER" id="PTHR45528:SF1">
    <property type="entry name" value="SENSOR HISTIDINE KINASE CPXA"/>
    <property type="match status" value="1"/>
</dbReference>
<evidence type="ECO:0000313" key="17">
    <source>
        <dbReference type="Proteomes" id="UP001193680"/>
    </source>
</evidence>
<dbReference type="SUPFAM" id="SSF47384">
    <property type="entry name" value="Homodimeric domain of signal transducing histidine kinase"/>
    <property type="match status" value="1"/>
</dbReference>
<dbReference type="PROSITE" id="PS50109">
    <property type="entry name" value="HIS_KIN"/>
    <property type="match status" value="1"/>
</dbReference>
<dbReference type="Gene3D" id="1.10.287.130">
    <property type="match status" value="1"/>
</dbReference>
<dbReference type="Gene3D" id="6.10.340.10">
    <property type="match status" value="1"/>
</dbReference>
<evidence type="ECO:0000256" key="13">
    <source>
        <dbReference type="ARBA" id="ARBA00023136"/>
    </source>
</evidence>
<keyword evidence="6" id="KW-0808">Transferase</keyword>
<dbReference type="InterPro" id="IPR036890">
    <property type="entry name" value="HATPase_C_sf"/>
</dbReference>
<dbReference type="SMART" id="SM00388">
    <property type="entry name" value="HisKA"/>
    <property type="match status" value="1"/>
</dbReference>
<keyword evidence="7 14" id="KW-0812">Transmembrane</keyword>
<evidence type="ECO:0000256" key="7">
    <source>
        <dbReference type="ARBA" id="ARBA00022692"/>
    </source>
</evidence>
<dbReference type="EMBL" id="JACBGI020000002">
    <property type="protein sequence ID" value="MBF6057066.1"/>
    <property type="molecule type" value="Genomic_DNA"/>
</dbReference>
<comment type="caution">
    <text evidence="16">The sequence shown here is derived from an EMBL/GenBank/DDBJ whole genome shotgun (WGS) entry which is preliminary data.</text>
</comment>
<evidence type="ECO:0000259" key="15">
    <source>
        <dbReference type="PROSITE" id="PS50109"/>
    </source>
</evidence>
<dbReference type="Pfam" id="PF00512">
    <property type="entry name" value="HisKA"/>
    <property type="match status" value="1"/>
</dbReference>
<accession>A0ABS0BW77</accession>
<organism evidence="16 17">
    <name type="scientific">Thiomicrorhabdus heinhorstiae</name>
    <dbReference type="NCBI Taxonomy" id="2748010"/>
    <lineage>
        <taxon>Bacteria</taxon>
        <taxon>Pseudomonadati</taxon>
        <taxon>Pseudomonadota</taxon>
        <taxon>Gammaproteobacteria</taxon>
        <taxon>Thiotrichales</taxon>
        <taxon>Piscirickettsiaceae</taxon>
        <taxon>Thiomicrorhabdus</taxon>
    </lineage>
</organism>
<dbReference type="InterPro" id="IPR003661">
    <property type="entry name" value="HisK_dim/P_dom"/>
</dbReference>
<keyword evidence="4" id="KW-1003">Cell membrane</keyword>
<comment type="catalytic activity">
    <reaction evidence="1">
        <text>ATP + protein L-histidine = ADP + protein N-phospho-L-histidine.</text>
        <dbReference type="EC" id="2.7.13.3"/>
    </reaction>
</comment>
<dbReference type="CDD" id="cd00082">
    <property type="entry name" value="HisKA"/>
    <property type="match status" value="1"/>
</dbReference>
<sequence length="433" mass="49743">MRGKDLRWSLRYYLAGIVLFIGAGLVVGYTFVAGSFFRQGIDTYILSQMHGAAELYQRNPQVFESSPADGLFTVSGNWENFPAEFKRRFSASELDDGKLHKQEIHTDDRLKDRLLFALKVTDVSEEAVYVGKLLKPSEVPEIGIQKAGRSFMFLHISSGVILLILIGILFWLLKTVGQPIERLGKWAKNLSAKNINAPKPDFRYKELNDLAELIQQGLVTTYRSMEREQRFLNYASHELRTPIAVIRNNIELLNRLDNERPERELAVLQRLQRAGITMTDLTNTLLWMNRESEQSLPELEIRLDEELQEAVRGLNYLLEHKEIELECRTEPFAMRLAKGPCQIVLNNLIRNAFQHSWSGRILIKQEEDRIEIRNTLPTIGQSSDDQGFGLGMMLIEKLCRQFGWQYSSRSDNGEHITMIEFKPSLNPLNGESL</sequence>
<feature type="transmembrane region" description="Helical" evidence="14">
    <location>
        <begin position="151"/>
        <end position="173"/>
    </location>
</feature>
<keyword evidence="9 16" id="KW-0418">Kinase</keyword>
<dbReference type="Gene3D" id="3.30.565.10">
    <property type="entry name" value="Histidine kinase-like ATPase, C-terminal domain"/>
    <property type="match status" value="1"/>
</dbReference>
<proteinExistence type="predicted"/>
<keyword evidence="12" id="KW-0902">Two-component regulatory system</keyword>
<dbReference type="InterPro" id="IPR005467">
    <property type="entry name" value="His_kinase_dom"/>
</dbReference>
<dbReference type="InterPro" id="IPR050398">
    <property type="entry name" value="HssS/ArlS-like"/>
</dbReference>
<feature type="transmembrane region" description="Helical" evidence="14">
    <location>
        <begin position="12"/>
        <end position="37"/>
    </location>
</feature>
<keyword evidence="10" id="KW-0067">ATP-binding</keyword>
<keyword evidence="13 14" id="KW-0472">Membrane</keyword>
<evidence type="ECO:0000256" key="1">
    <source>
        <dbReference type="ARBA" id="ARBA00000085"/>
    </source>
</evidence>
<feature type="domain" description="Histidine kinase" evidence="15">
    <location>
        <begin position="234"/>
        <end position="425"/>
    </location>
</feature>
<evidence type="ECO:0000256" key="3">
    <source>
        <dbReference type="ARBA" id="ARBA00012438"/>
    </source>
</evidence>
<evidence type="ECO:0000256" key="4">
    <source>
        <dbReference type="ARBA" id="ARBA00022475"/>
    </source>
</evidence>
<evidence type="ECO:0000256" key="2">
    <source>
        <dbReference type="ARBA" id="ARBA00004651"/>
    </source>
</evidence>
<keyword evidence="17" id="KW-1185">Reference proteome</keyword>
<evidence type="ECO:0000256" key="6">
    <source>
        <dbReference type="ARBA" id="ARBA00022679"/>
    </source>
</evidence>
<dbReference type="SUPFAM" id="SSF55874">
    <property type="entry name" value="ATPase domain of HSP90 chaperone/DNA topoisomerase II/histidine kinase"/>
    <property type="match status" value="1"/>
</dbReference>
<gene>
    <name evidence="16" type="ORF">H8792_001800</name>
</gene>
<evidence type="ECO:0000313" key="16">
    <source>
        <dbReference type="EMBL" id="MBF6057066.1"/>
    </source>
</evidence>
<reference evidence="16 17" key="1">
    <citation type="submission" date="2020-06" db="EMBL/GenBank/DDBJ databases">
        <authorList>
            <person name="Scott K."/>
        </authorList>
    </citation>
    <scope>NUCLEOTIDE SEQUENCE [LARGE SCALE GENOMIC DNA]</scope>
    <source>
        <strain evidence="16 17">HH1</strain>
    </source>
</reference>
<dbReference type="RefSeq" id="WP_194947437.1">
    <property type="nucleotide sequence ID" value="NZ_JACBGI020000002.1"/>
</dbReference>
<name>A0ABS0BW77_9GAMM</name>
<keyword evidence="11 14" id="KW-1133">Transmembrane helix</keyword>
<dbReference type="InterPro" id="IPR036097">
    <property type="entry name" value="HisK_dim/P_sf"/>
</dbReference>
<evidence type="ECO:0000256" key="11">
    <source>
        <dbReference type="ARBA" id="ARBA00022989"/>
    </source>
</evidence>
<dbReference type="Proteomes" id="UP001193680">
    <property type="component" value="Unassembled WGS sequence"/>
</dbReference>
<protein>
    <recommendedName>
        <fullName evidence="3">histidine kinase</fullName>
        <ecNumber evidence="3">2.7.13.3</ecNumber>
    </recommendedName>
</protein>